<dbReference type="EMBL" id="JACXVP010000003">
    <property type="protein sequence ID" value="KAG5615698.1"/>
    <property type="molecule type" value="Genomic_DNA"/>
</dbReference>
<proteinExistence type="predicted"/>
<keyword evidence="2" id="KW-1185">Reference proteome</keyword>
<sequence>YGMPKQSANLNHLAYADDTIIFASSHDYSLGNIMVVLQDYEKQSGQKHDVHTYHPMRDIKEFLTEEGWDFVALQDAVPEDVVDHIRHNMSFVQPGEQGDKPTLVD</sequence>
<comment type="caution">
    <text evidence="1">The sequence shown here is derived from an EMBL/GenBank/DDBJ whole genome shotgun (WGS) entry which is preliminary data.</text>
</comment>
<dbReference type="AlphaFoldDB" id="A0A9J5ZUM8"/>
<organism evidence="1 2">
    <name type="scientific">Solanum commersonii</name>
    <name type="common">Commerson's wild potato</name>
    <name type="synonym">Commerson's nightshade</name>
    <dbReference type="NCBI Taxonomy" id="4109"/>
    <lineage>
        <taxon>Eukaryota</taxon>
        <taxon>Viridiplantae</taxon>
        <taxon>Streptophyta</taxon>
        <taxon>Embryophyta</taxon>
        <taxon>Tracheophyta</taxon>
        <taxon>Spermatophyta</taxon>
        <taxon>Magnoliopsida</taxon>
        <taxon>eudicotyledons</taxon>
        <taxon>Gunneridae</taxon>
        <taxon>Pentapetalae</taxon>
        <taxon>asterids</taxon>
        <taxon>lamiids</taxon>
        <taxon>Solanales</taxon>
        <taxon>Solanaceae</taxon>
        <taxon>Solanoideae</taxon>
        <taxon>Solaneae</taxon>
        <taxon>Solanum</taxon>
    </lineage>
</organism>
<protein>
    <submittedName>
        <fullName evidence="1">Uncharacterized protein</fullName>
    </submittedName>
</protein>
<accession>A0A9J5ZUM8</accession>
<evidence type="ECO:0000313" key="2">
    <source>
        <dbReference type="Proteomes" id="UP000824120"/>
    </source>
</evidence>
<name>A0A9J5ZUM8_SOLCO</name>
<dbReference type="Proteomes" id="UP000824120">
    <property type="component" value="Chromosome 3"/>
</dbReference>
<gene>
    <name evidence="1" type="ORF">H5410_015522</name>
</gene>
<reference evidence="1 2" key="1">
    <citation type="submission" date="2020-09" db="EMBL/GenBank/DDBJ databases">
        <title>De no assembly of potato wild relative species, Solanum commersonii.</title>
        <authorList>
            <person name="Cho K."/>
        </authorList>
    </citation>
    <scope>NUCLEOTIDE SEQUENCE [LARGE SCALE GENOMIC DNA]</scope>
    <source>
        <strain evidence="1">LZ3.2</strain>
        <tissue evidence="1">Leaf</tissue>
    </source>
</reference>
<feature type="non-terminal residue" evidence="1">
    <location>
        <position position="1"/>
    </location>
</feature>
<dbReference type="OrthoDB" id="1303894at2759"/>
<evidence type="ECO:0000313" key="1">
    <source>
        <dbReference type="EMBL" id="KAG5615698.1"/>
    </source>
</evidence>